<protein>
    <recommendedName>
        <fullName evidence="5">tRNA/rRNA methyltransferase SpoU type domain-containing protein</fullName>
    </recommendedName>
</protein>
<dbReference type="PANTHER" id="PTHR42786">
    <property type="entry name" value="TRNA/RRNA METHYLTRANSFERASE"/>
    <property type="match status" value="1"/>
</dbReference>
<keyword evidence="2" id="KW-0489">Methyltransferase</keyword>
<dbReference type="FunFam" id="3.40.1280.10:FF:000006">
    <property type="entry name" value="Uncharacterized tRNA/rRNA methyltransferase HI_0380"/>
    <property type="match status" value="1"/>
</dbReference>
<dbReference type="GO" id="GO:0008173">
    <property type="term" value="F:RNA methyltransferase activity"/>
    <property type="evidence" value="ECO:0007669"/>
    <property type="project" value="InterPro"/>
</dbReference>
<dbReference type="PIRSF" id="PIRSF004808">
    <property type="entry name" value="LasT"/>
    <property type="match status" value="1"/>
</dbReference>
<dbReference type="GO" id="GO:0003723">
    <property type="term" value="F:RNA binding"/>
    <property type="evidence" value="ECO:0007669"/>
    <property type="project" value="InterPro"/>
</dbReference>
<organism evidence="6">
    <name type="scientific">marine metagenome</name>
    <dbReference type="NCBI Taxonomy" id="408172"/>
    <lineage>
        <taxon>unclassified sequences</taxon>
        <taxon>metagenomes</taxon>
        <taxon>ecological metagenomes</taxon>
    </lineage>
</organism>
<evidence type="ECO:0000256" key="4">
    <source>
        <dbReference type="ARBA" id="ARBA00022691"/>
    </source>
</evidence>
<feature type="domain" description="tRNA/rRNA methyltransferase SpoU type" evidence="5">
    <location>
        <begin position="3"/>
        <end position="152"/>
    </location>
</feature>
<dbReference type="GO" id="GO:0002128">
    <property type="term" value="P:tRNA nucleoside ribose methylation"/>
    <property type="evidence" value="ECO:0007669"/>
    <property type="project" value="TreeGrafter"/>
</dbReference>
<dbReference type="Gene3D" id="3.40.1280.10">
    <property type="match status" value="1"/>
</dbReference>
<dbReference type="SUPFAM" id="SSF75217">
    <property type="entry name" value="alpha/beta knot"/>
    <property type="match status" value="1"/>
</dbReference>
<evidence type="ECO:0000256" key="2">
    <source>
        <dbReference type="ARBA" id="ARBA00022603"/>
    </source>
</evidence>
<dbReference type="AlphaFoldDB" id="A0A381PGW2"/>
<evidence type="ECO:0000256" key="3">
    <source>
        <dbReference type="ARBA" id="ARBA00022679"/>
    </source>
</evidence>
<dbReference type="InterPro" id="IPR029028">
    <property type="entry name" value="Alpha/beta_knot_MTases"/>
</dbReference>
<dbReference type="InterPro" id="IPR029026">
    <property type="entry name" value="tRNA_m1G_MTases_N"/>
</dbReference>
<dbReference type="EMBL" id="UINC01000979">
    <property type="protein sequence ID" value="SUZ66241.1"/>
    <property type="molecule type" value="Genomic_DNA"/>
</dbReference>
<accession>A0A381PGW2</accession>
<dbReference type="InterPro" id="IPR004384">
    <property type="entry name" value="RNA_MeTrfase_TrmJ/LasT"/>
</dbReference>
<proteinExistence type="inferred from homology"/>
<evidence type="ECO:0000259" key="5">
    <source>
        <dbReference type="Pfam" id="PF00588"/>
    </source>
</evidence>
<sequence>MNVTIILVGTTHPGNIGATARAMKNMGLNELILVNPKSFPDPEASARASGAEEILRNATIFDNLSDAIKDFTYVVGASSRSRTIDWPSFDVRACAIRLLQEGCNGKAAAVFGPEHSGLTNSDLDHCHALLTIPSDPSFSSLNIAMAVQILTYELRMSFYDGLYDEHKSGTPLASVEELEHFYSHLEDVLTRSNFLDPDNPRYLMRRLRRFFVRATPDKNEVNIFRGILTSLDQKKV</sequence>
<dbReference type="GO" id="GO:0005829">
    <property type="term" value="C:cytosol"/>
    <property type="evidence" value="ECO:0007669"/>
    <property type="project" value="TreeGrafter"/>
</dbReference>
<dbReference type="PANTHER" id="PTHR42786:SF2">
    <property type="entry name" value="TRNA (CYTIDINE_URIDINE-2'-O-)-METHYLTRANSFERASE TRMJ"/>
    <property type="match status" value="1"/>
</dbReference>
<dbReference type="CDD" id="cd18093">
    <property type="entry name" value="SpoU-like_TrmJ"/>
    <property type="match status" value="1"/>
</dbReference>
<reference evidence="6" key="1">
    <citation type="submission" date="2018-05" db="EMBL/GenBank/DDBJ databases">
        <authorList>
            <person name="Lanie J.A."/>
            <person name="Ng W.-L."/>
            <person name="Kazmierczak K.M."/>
            <person name="Andrzejewski T.M."/>
            <person name="Davidsen T.M."/>
            <person name="Wayne K.J."/>
            <person name="Tettelin H."/>
            <person name="Glass J.I."/>
            <person name="Rusch D."/>
            <person name="Podicherti R."/>
            <person name="Tsui H.-C.T."/>
            <person name="Winkler M.E."/>
        </authorList>
    </citation>
    <scope>NUCLEOTIDE SEQUENCE</scope>
</reference>
<dbReference type="Pfam" id="PF00588">
    <property type="entry name" value="SpoU_methylase"/>
    <property type="match status" value="1"/>
</dbReference>
<keyword evidence="4" id="KW-0949">S-adenosyl-L-methionine</keyword>
<dbReference type="NCBIfam" id="TIGR00050">
    <property type="entry name" value="rRNA_methyl_1"/>
    <property type="match status" value="1"/>
</dbReference>
<dbReference type="InterPro" id="IPR001537">
    <property type="entry name" value="SpoU_MeTrfase"/>
</dbReference>
<dbReference type="Gene3D" id="1.10.8.590">
    <property type="match status" value="1"/>
</dbReference>
<name>A0A381PGW2_9ZZZZ</name>
<comment type="similarity">
    <text evidence="1">Belongs to the class IV-like SAM-binding methyltransferase superfamily. RNA methyltransferase TrmH family.</text>
</comment>
<keyword evidence="3" id="KW-0808">Transferase</keyword>
<evidence type="ECO:0000256" key="1">
    <source>
        <dbReference type="ARBA" id="ARBA00007228"/>
    </source>
</evidence>
<gene>
    <name evidence="6" type="ORF">METZ01_LOCUS19095</name>
</gene>
<evidence type="ECO:0000313" key="6">
    <source>
        <dbReference type="EMBL" id="SUZ66241.1"/>
    </source>
</evidence>